<feature type="compositionally biased region" description="Low complexity" evidence="1">
    <location>
        <begin position="82"/>
        <end position="95"/>
    </location>
</feature>
<organism evidence="2 3">
    <name type="scientific">Phytophthora fragariaefolia</name>
    <dbReference type="NCBI Taxonomy" id="1490495"/>
    <lineage>
        <taxon>Eukaryota</taxon>
        <taxon>Sar</taxon>
        <taxon>Stramenopiles</taxon>
        <taxon>Oomycota</taxon>
        <taxon>Peronosporomycetes</taxon>
        <taxon>Peronosporales</taxon>
        <taxon>Peronosporaceae</taxon>
        <taxon>Phytophthora</taxon>
    </lineage>
</organism>
<evidence type="ECO:0000256" key="1">
    <source>
        <dbReference type="SAM" id="MobiDB-lite"/>
    </source>
</evidence>
<accession>A0A9W6X1K0</accession>
<protein>
    <submittedName>
        <fullName evidence="2">Unnamed protein product</fullName>
    </submittedName>
</protein>
<gene>
    <name evidence="2" type="ORF">Pfra01_000484500</name>
</gene>
<feature type="compositionally biased region" description="Polar residues" evidence="1">
    <location>
        <begin position="24"/>
        <end position="33"/>
    </location>
</feature>
<proteinExistence type="predicted"/>
<dbReference type="EMBL" id="BSXT01000380">
    <property type="protein sequence ID" value="GMF26128.1"/>
    <property type="molecule type" value="Genomic_DNA"/>
</dbReference>
<feature type="compositionally biased region" description="Basic and acidic residues" evidence="1">
    <location>
        <begin position="1"/>
        <end position="14"/>
    </location>
</feature>
<dbReference type="Proteomes" id="UP001165121">
    <property type="component" value="Unassembled WGS sequence"/>
</dbReference>
<keyword evidence="3" id="KW-1185">Reference proteome</keyword>
<dbReference type="AlphaFoldDB" id="A0A9W6X1K0"/>
<feature type="region of interest" description="Disordered" evidence="1">
    <location>
        <begin position="134"/>
        <end position="178"/>
    </location>
</feature>
<feature type="compositionally biased region" description="Basic and acidic residues" evidence="1">
    <location>
        <begin position="134"/>
        <end position="150"/>
    </location>
</feature>
<evidence type="ECO:0000313" key="2">
    <source>
        <dbReference type="EMBL" id="GMF26128.1"/>
    </source>
</evidence>
<dbReference type="OrthoDB" id="76789at2759"/>
<name>A0A9W6X1K0_9STRA</name>
<feature type="compositionally biased region" description="Basic residues" evidence="1">
    <location>
        <begin position="169"/>
        <end position="178"/>
    </location>
</feature>
<evidence type="ECO:0000313" key="3">
    <source>
        <dbReference type="Proteomes" id="UP001165121"/>
    </source>
</evidence>
<reference evidence="2" key="1">
    <citation type="submission" date="2023-04" db="EMBL/GenBank/DDBJ databases">
        <title>Phytophthora fragariaefolia NBRC 109709.</title>
        <authorList>
            <person name="Ichikawa N."/>
            <person name="Sato H."/>
            <person name="Tonouchi N."/>
        </authorList>
    </citation>
    <scope>NUCLEOTIDE SEQUENCE</scope>
    <source>
        <strain evidence="2">NBRC 109709</strain>
    </source>
</reference>
<feature type="region of interest" description="Disordered" evidence="1">
    <location>
        <begin position="1"/>
        <end position="112"/>
    </location>
</feature>
<sequence>MAATHDKTPLGHESDSDEAPEVVTKQSAEQQALTLRRHEDAARAQAKAQATSKQEPKPQDEVPELPDDVLSAVAAHHEEEQQQQQEQQQQETAAQRRAKKRKQAKVAELLRRKTHTRQFGNIEVQTLDAVEDAQTRELSDSAKQFLERRTAPHRPRMNVLEGHASQFTKKQKQRSQRS</sequence>
<comment type="caution">
    <text evidence="2">The sequence shown here is derived from an EMBL/GenBank/DDBJ whole genome shotgun (WGS) entry which is preliminary data.</text>
</comment>